<evidence type="ECO:0000256" key="4">
    <source>
        <dbReference type="ARBA" id="ARBA00022989"/>
    </source>
</evidence>
<feature type="transmembrane region" description="Helical" evidence="6">
    <location>
        <begin position="369"/>
        <end position="390"/>
    </location>
</feature>
<feature type="transmembrane region" description="Helical" evidence="6">
    <location>
        <begin position="342"/>
        <end position="363"/>
    </location>
</feature>
<sequence length="470" mass="50785">MRFSAATTAERLLPERLAARALPWATRFDALMRSADARGQAGRMSLIVFGARIVNAAIAFLSQVLLARYMGGFEYGIFVLVWVTMIILGSVSCLGLHSSIIRFVPEYQTKGQLAELRGILVGSRLFVLVFSSACAALGALGIWLLEPSIESYYVVPFYLGLICLPMIALGDQLEGLARAHSWALWAMAPAYFIRPLLILLFLWGAHMAGYVPDATSAVIAAILATYITTIIQLAVVARRADRGVPSTKPRFLPRQWAAVSLPIFLVEGFFFLLTNADVLMIGHFMPPTDVAVYYAAMKTLSLVHFVYFAVKAGVAQRYAAYIHGGETAALARFARETVSWTFWPSLAMGLVVLVLGKPILMLFGPGFDAGYPLLFLLVGALVARSAVGPAESLLTMSGHQNACAAVYAVTLAINIGLNIMLIPVLGLWGAAIATAVAMLFEATVLSLTAWRKLGIAMAVFLPAMPKKEAM</sequence>
<evidence type="ECO:0000256" key="3">
    <source>
        <dbReference type="ARBA" id="ARBA00022692"/>
    </source>
</evidence>
<evidence type="ECO:0000256" key="1">
    <source>
        <dbReference type="ARBA" id="ARBA00004651"/>
    </source>
</evidence>
<dbReference type="PANTHER" id="PTHR30250:SF11">
    <property type="entry name" value="O-ANTIGEN TRANSPORTER-RELATED"/>
    <property type="match status" value="1"/>
</dbReference>
<comment type="subcellular location">
    <subcellularLocation>
        <location evidence="1">Cell membrane</location>
        <topology evidence="1">Multi-pass membrane protein</topology>
    </subcellularLocation>
</comment>
<feature type="transmembrane region" description="Helical" evidence="6">
    <location>
        <begin position="258"/>
        <end position="285"/>
    </location>
</feature>
<feature type="transmembrane region" description="Helical" evidence="6">
    <location>
        <begin position="75"/>
        <end position="104"/>
    </location>
</feature>
<evidence type="ECO:0000313" key="8">
    <source>
        <dbReference type="Proteomes" id="UP001320831"/>
    </source>
</evidence>
<keyword evidence="5 6" id="KW-0472">Membrane</keyword>
<feature type="transmembrane region" description="Helical" evidence="6">
    <location>
        <begin position="402"/>
        <end position="422"/>
    </location>
</feature>
<feature type="transmembrane region" description="Helical" evidence="6">
    <location>
        <begin position="217"/>
        <end position="237"/>
    </location>
</feature>
<comment type="caution">
    <text evidence="7">The sequence shown here is derived from an EMBL/GenBank/DDBJ whole genome shotgun (WGS) entry which is preliminary data.</text>
</comment>
<dbReference type="Proteomes" id="UP001320831">
    <property type="component" value="Unassembled WGS sequence"/>
</dbReference>
<evidence type="ECO:0000256" key="2">
    <source>
        <dbReference type="ARBA" id="ARBA00022475"/>
    </source>
</evidence>
<evidence type="ECO:0000256" key="6">
    <source>
        <dbReference type="SAM" id="Phobius"/>
    </source>
</evidence>
<name>A0ABT2LSY8_9HYPH</name>
<accession>A0ABT2LSY8</accession>
<keyword evidence="3 6" id="KW-0812">Transmembrane</keyword>
<keyword evidence="2" id="KW-1003">Cell membrane</keyword>
<dbReference type="EMBL" id="JAOCZP010000007">
    <property type="protein sequence ID" value="MCT7377461.1"/>
    <property type="molecule type" value="Genomic_DNA"/>
</dbReference>
<dbReference type="PANTHER" id="PTHR30250">
    <property type="entry name" value="PST FAMILY PREDICTED COLANIC ACID TRANSPORTER"/>
    <property type="match status" value="1"/>
</dbReference>
<feature type="transmembrane region" description="Helical" evidence="6">
    <location>
        <begin position="125"/>
        <end position="145"/>
    </location>
</feature>
<organism evidence="7 8">
    <name type="scientific">Chelativorans salis</name>
    <dbReference type="NCBI Taxonomy" id="2978478"/>
    <lineage>
        <taxon>Bacteria</taxon>
        <taxon>Pseudomonadati</taxon>
        <taxon>Pseudomonadota</taxon>
        <taxon>Alphaproteobacteria</taxon>
        <taxon>Hyphomicrobiales</taxon>
        <taxon>Phyllobacteriaceae</taxon>
        <taxon>Chelativorans</taxon>
    </lineage>
</organism>
<dbReference type="InterPro" id="IPR002797">
    <property type="entry name" value="Polysacc_synth"/>
</dbReference>
<feature type="transmembrane region" description="Helical" evidence="6">
    <location>
        <begin position="428"/>
        <end position="450"/>
    </location>
</feature>
<evidence type="ECO:0000256" key="5">
    <source>
        <dbReference type="ARBA" id="ARBA00023136"/>
    </source>
</evidence>
<keyword evidence="4 6" id="KW-1133">Transmembrane helix</keyword>
<feature type="transmembrane region" description="Helical" evidence="6">
    <location>
        <begin position="151"/>
        <end position="170"/>
    </location>
</feature>
<dbReference type="RefSeq" id="WP_260905976.1">
    <property type="nucleotide sequence ID" value="NZ_JAOCZP010000007.1"/>
</dbReference>
<dbReference type="InterPro" id="IPR050833">
    <property type="entry name" value="Poly_Biosynth_Transport"/>
</dbReference>
<keyword evidence="8" id="KW-1185">Reference proteome</keyword>
<gene>
    <name evidence="7" type="ORF">N5A92_20805</name>
</gene>
<reference evidence="7 8" key="1">
    <citation type="submission" date="2022-09" db="EMBL/GenBank/DDBJ databases">
        <title>Chelativorans salina sp. nov., a novel slightly halophilic bacterium isolated from a saline lake sediment enrichment.</title>
        <authorList>
            <person name="Gao L."/>
            <person name="Fang B.-Z."/>
            <person name="Li W.-J."/>
        </authorList>
    </citation>
    <scope>NUCLEOTIDE SEQUENCE [LARGE SCALE GENOMIC DNA]</scope>
    <source>
        <strain evidence="7 8">EGI FJ00035</strain>
    </source>
</reference>
<feature type="transmembrane region" description="Helical" evidence="6">
    <location>
        <begin position="46"/>
        <end position="69"/>
    </location>
</feature>
<protein>
    <submittedName>
        <fullName evidence="7">Lipopolysaccharide biosynthesis protein</fullName>
    </submittedName>
</protein>
<evidence type="ECO:0000313" key="7">
    <source>
        <dbReference type="EMBL" id="MCT7377461.1"/>
    </source>
</evidence>
<dbReference type="Pfam" id="PF01943">
    <property type="entry name" value="Polysacc_synt"/>
    <property type="match status" value="1"/>
</dbReference>
<feature type="transmembrane region" description="Helical" evidence="6">
    <location>
        <begin position="291"/>
        <end position="310"/>
    </location>
</feature>
<feature type="transmembrane region" description="Helical" evidence="6">
    <location>
        <begin position="182"/>
        <end position="205"/>
    </location>
</feature>
<proteinExistence type="predicted"/>